<dbReference type="PANTHER" id="PTHR33154:SF18">
    <property type="entry name" value="ARSENICAL RESISTANCE OPERON REPRESSOR"/>
    <property type="match status" value="1"/>
</dbReference>
<dbReference type="InterPro" id="IPR036388">
    <property type="entry name" value="WH-like_DNA-bd_sf"/>
</dbReference>
<dbReference type="PROSITE" id="PS50987">
    <property type="entry name" value="HTH_ARSR_2"/>
    <property type="match status" value="1"/>
</dbReference>
<dbReference type="SUPFAM" id="SSF46785">
    <property type="entry name" value="Winged helix' DNA-binding domain"/>
    <property type="match status" value="1"/>
</dbReference>
<dbReference type="SMART" id="SM00418">
    <property type="entry name" value="HTH_ARSR"/>
    <property type="match status" value="1"/>
</dbReference>
<dbReference type="Proteomes" id="UP001185028">
    <property type="component" value="Unassembled WGS sequence"/>
</dbReference>
<keyword evidence="3" id="KW-0804">Transcription</keyword>
<dbReference type="CDD" id="cd00090">
    <property type="entry name" value="HTH_ARSR"/>
    <property type="match status" value="1"/>
</dbReference>
<accession>A0ABU1J205</accession>
<evidence type="ECO:0000256" key="1">
    <source>
        <dbReference type="ARBA" id="ARBA00023015"/>
    </source>
</evidence>
<gene>
    <name evidence="5" type="ORF">JOC58_003347</name>
</gene>
<evidence type="ECO:0000256" key="2">
    <source>
        <dbReference type="ARBA" id="ARBA00023125"/>
    </source>
</evidence>
<dbReference type="InterPro" id="IPR036390">
    <property type="entry name" value="WH_DNA-bd_sf"/>
</dbReference>
<sequence>METKIFDMKNMKQYDEPANLLKALSHPVRLCIVRGLMRKKKCNVSFMQECLDMPQSTVSQHLQKLRSAGIVATERNGLEVNYILANERIAHIVTILLGEEDCEHE</sequence>
<evidence type="ECO:0000259" key="4">
    <source>
        <dbReference type="PROSITE" id="PS50987"/>
    </source>
</evidence>
<feature type="domain" description="HTH arsR-type" evidence="4">
    <location>
        <begin position="9"/>
        <end position="104"/>
    </location>
</feature>
<comment type="caution">
    <text evidence="5">The sequence shown here is derived from an EMBL/GenBank/DDBJ whole genome shotgun (WGS) entry which is preliminary data.</text>
</comment>
<protein>
    <submittedName>
        <fullName evidence="5">ArsR family transcriptional regulator</fullName>
    </submittedName>
</protein>
<dbReference type="EMBL" id="JAVDQH010000014">
    <property type="protein sequence ID" value="MDR6245434.1"/>
    <property type="molecule type" value="Genomic_DNA"/>
</dbReference>
<dbReference type="InterPro" id="IPR011991">
    <property type="entry name" value="ArsR-like_HTH"/>
</dbReference>
<dbReference type="PRINTS" id="PR00778">
    <property type="entry name" value="HTHARSR"/>
</dbReference>
<dbReference type="InterPro" id="IPR001845">
    <property type="entry name" value="HTH_ArsR_DNA-bd_dom"/>
</dbReference>
<keyword evidence="6" id="KW-1185">Reference proteome</keyword>
<dbReference type="InterPro" id="IPR051081">
    <property type="entry name" value="HTH_MetalResp_TranReg"/>
</dbReference>
<name>A0ABU1J205_9BACL</name>
<dbReference type="PANTHER" id="PTHR33154">
    <property type="entry name" value="TRANSCRIPTIONAL REGULATOR, ARSR FAMILY"/>
    <property type="match status" value="1"/>
</dbReference>
<keyword evidence="1" id="KW-0805">Transcription regulation</keyword>
<dbReference type="Pfam" id="PF12840">
    <property type="entry name" value="HTH_20"/>
    <property type="match status" value="1"/>
</dbReference>
<keyword evidence="2" id="KW-0238">DNA-binding</keyword>
<proteinExistence type="predicted"/>
<reference evidence="5 6" key="1">
    <citation type="submission" date="2023-07" db="EMBL/GenBank/DDBJ databases">
        <title>Genomic Encyclopedia of Type Strains, Phase IV (KMG-IV): sequencing the most valuable type-strain genomes for metagenomic binning, comparative biology and taxonomic classification.</title>
        <authorList>
            <person name="Goeker M."/>
        </authorList>
    </citation>
    <scope>NUCLEOTIDE SEQUENCE [LARGE SCALE GENOMIC DNA]</scope>
    <source>
        <strain evidence="5 6">DSM 22170</strain>
    </source>
</reference>
<evidence type="ECO:0000256" key="3">
    <source>
        <dbReference type="ARBA" id="ARBA00023163"/>
    </source>
</evidence>
<evidence type="ECO:0000313" key="5">
    <source>
        <dbReference type="EMBL" id="MDR6245434.1"/>
    </source>
</evidence>
<organism evidence="5 6">
    <name type="scientific">Paenibacillus hunanensis</name>
    <dbReference type="NCBI Taxonomy" id="539262"/>
    <lineage>
        <taxon>Bacteria</taxon>
        <taxon>Bacillati</taxon>
        <taxon>Bacillota</taxon>
        <taxon>Bacilli</taxon>
        <taxon>Bacillales</taxon>
        <taxon>Paenibacillaceae</taxon>
        <taxon>Paenibacillus</taxon>
    </lineage>
</organism>
<dbReference type="NCBIfam" id="NF033788">
    <property type="entry name" value="HTH_metalloreg"/>
    <property type="match status" value="1"/>
</dbReference>
<dbReference type="Gene3D" id="1.10.10.10">
    <property type="entry name" value="Winged helix-like DNA-binding domain superfamily/Winged helix DNA-binding domain"/>
    <property type="match status" value="1"/>
</dbReference>
<evidence type="ECO:0000313" key="6">
    <source>
        <dbReference type="Proteomes" id="UP001185028"/>
    </source>
</evidence>